<dbReference type="Proteomes" id="UP000241546">
    <property type="component" value="Unassembled WGS sequence"/>
</dbReference>
<dbReference type="RefSeq" id="XP_024746517.1">
    <property type="nucleotide sequence ID" value="XM_024893663.1"/>
</dbReference>
<dbReference type="GeneID" id="36601781"/>
<organism evidence="1 2">
    <name type="scientific">Trichoderma citrinoviride</name>
    <dbReference type="NCBI Taxonomy" id="58853"/>
    <lineage>
        <taxon>Eukaryota</taxon>
        <taxon>Fungi</taxon>
        <taxon>Dikarya</taxon>
        <taxon>Ascomycota</taxon>
        <taxon>Pezizomycotina</taxon>
        <taxon>Sordariomycetes</taxon>
        <taxon>Hypocreomycetidae</taxon>
        <taxon>Hypocreales</taxon>
        <taxon>Hypocreaceae</taxon>
        <taxon>Trichoderma</taxon>
    </lineage>
</organism>
<dbReference type="AlphaFoldDB" id="A0A2T4B1J5"/>
<name>A0A2T4B1J5_9HYPO</name>
<reference evidence="2" key="1">
    <citation type="submission" date="2016-07" db="EMBL/GenBank/DDBJ databases">
        <title>Multiple horizontal gene transfer events from other fungi enriched the ability of initially mycotrophic Trichoderma (Ascomycota) to feed on dead plant biomass.</title>
        <authorList>
            <consortium name="DOE Joint Genome Institute"/>
            <person name="Atanasova L."/>
            <person name="Chenthamara K."/>
            <person name="Zhang J."/>
            <person name="Grujic M."/>
            <person name="Henrissat B."/>
            <person name="Kuo A."/>
            <person name="Aerts A."/>
            <person name="Salamov A."/>
            <person name="Lipzen A."/>
            <person name="Labutti K."/>
            <person name="Barry K."/>
            <person name="Miao Y."/>
            <person name="Rahimi M.J."/>
            <person name="Shen Q."/>
            <person name="Grigoriev I.V."/>
            <person name="Kubicek C.P."/>
            <person name="Druzhinina I.S."/>
        </authorList>
    </citation>
    <scope>NUCLEOTIDE SEQUENCE [LARGE SCALE GENOMIC DNA]</scope>
    <source>
        <strain evidence="2">TUCIM 6016</strain>
    </source>
</reference>
<accession>A0A2T4B1J5</accession>
<dbReference type="EMBL" id="KZ680220">
    <property type="protein sequence ID" value="PTB63197.1"/>
    <property type="molecule type" value="Genomic_DNA"/>
</dbReference>
<sequence length="122" mass="13736">MTLVSSQLVPSFQLVHAHVVEIEKAGHPCDEYTDISRTFNYFNGRQSSPLKPRWIDKWPDKALPGKTNEASIIKLGNAASRKNYFLRITYVAQIDVMFPLCLIRGSSSAFEDTLDEMATEIG</sequence>
<protein>
    <submittedName>
        <fullName evidence="1">Uncharacterized protein</fullName>
    </submittedName>
</protein>
<evidence type="ECO:0000313" key="1">
    <source>
        <dbReference type="EMBL" id="PTB63197.1"/>
    </source>
</evidence>
<evidence type="ECO:0000313" key="2">
    <source>
        <dbReference type="Proteomes" id="UP000241546"/>
    </source>
</evidence>
<gene>
    <name evidence="1" type="ORF">BBK36DRAFT_1144253</name>
</gene>
<proteinExistence type="predicted"/>
<keyword evidence="2" id="KW-1185">Reference proteome</keyword>